<feature type="signal peptide" evidence="1">
    <location>
        <begin position="1"/>
        <end position="25"/>
    </location>
</feature>
<proteinExistence type="predicted"/>
<reference evidence="2" key="1">
    <citation type="journal article" date="2014" name="BMC Genomics">
        <title>Characterizing the developmental transcriptome of the oriental fruit fly, Bactrocera dorsalis (Diptera: Tephritidae) through comparative genomic analysis with Drosophila melanogaster utilizing modENCODE datasets.</title>
        <authorList>
            <person name="Geib S.M."/>
            <person name="Calla B."/>
            <person name="Hall B."/>
            <person name="Hou S."/>
            <person name="Manoukis N.C."/>
        </authorList>
    </citation>
    <scope>NUCLEOTIDE SEQUENCE</scope>
    <source>
        <strain evidence="2">Punador</strain>
    </source>
</reference>
<dbReference type="KEGG" id="bdr:105227697"/>
<sequence length="129" mass="14061">MSCKVFSYLLSVLLIAQIPINGISAGTDDNEIDNAPEYYLLQGVKVYPADRECALLGGLCVHHSDCLEPTTNRGLCPTNKHRGVECCYELPLRPAPCEQHLGICMNTCAEYLQRPGTDCQGGQVCCVLV</sequence>
<feature type="chain" id="PRO_5007369078" evidence="1">
    <location>
        <begin position="26"/>
        <end position="129"/>
    </location>
</feature>
<evidence type="ECO:0000313" key="2">
    <source>
        <dbReference type="EMBL" id="JAC45537.1"/>
    </source>
</evidence>
<dbReference type="EMBL" id="GAKP01013415">
    <property type="protein sequence ID" value="JAC45537.1"/>
    <property type="molecule type" value="Transcribed_RNA"/>
</dbReference>
<dbReference type="GeneID" id="105227697"/>
<organism evidence="2">
    <name type="scientific">Bactrocera dorsalis</name>
    <name type="common">Oriental fruit fly</name>
    <name type="synonym">Dacus dorsalis</name>
    <dbReference type="NCBI Taxonomy" id="27457"/>
    <lineage>
        <taxon>Eukaryota</taxon>
        <taxon>Metazoa</taxon>
        <taxon>Ecdysozoa</taxon>
        <taxon>Arthropoda</taxon>
        <taxon>Hexapoda</taxon>
        <taxon>Insecta</taxon>
        <taxon>Pterygota</taxon>
        <taxon>Neoptera</taxon>
        <taxon>Endopterygota</taxon>
        <taxon>Diptera</taxon>
        <taxon>Brachycera</taxon>
        <taxon>Muscomorpha</taxon>
        <taxon>Tephritoidea</taxon>
        <taxon>Tephritidae</taxon>
        <taxon>Bactrocera</taxon>
        <taxon>Bactrocera</taxon>
    </lineage>
</organism>
<accession>A0A034VTU7</accession>
<dbReference type="AlphaFoldDB" id="A0A034VTU7"/>
<dbReference type="EMBL" id="GAKP01013412">
    <property type="protein sequence ID" value="JAC45540.1"/>
    <property type="molecule type" value="Transcribed_RNA"/>
</dbReference>
<dbReference type="EMBL" id="GAKP01013416">
    <property type="protein sequence ID" value="JAC45536.1"/>
    <property type="molecule type" value="Transcribed_RNA"/>
</dbReference>
<dbReference type="OrthoDB" id="6332063at2759"/>
<keyword evidence="1" id="KW-0732">Signal</keyword>
<name>A0A034VTU7_BACDO</name>
<dbReference type="RefSeq" id="XP_011205490.2">
    <property type="nucleotide sequence ID" value="XM_011207188.2"/>
</dbReference>
<protein>
    <submittedName>
        <fullName evidence="2">Uncharacterized protein</fullName>
    </submittedName>
</protein>
<evidence type="ECO:0000256" key="1">
    <source>
        <dbReference type="SAM" id="SignalP"/>
    </source>
</evidence>